<dbReference type="EMBL" id="CP002902">
    <property type="protein sequence ID" value="AEJ42282.1"/>
    <property type="molecule type" value="Genomic_DNA"/>
</dbReference>
<dbReference type="PATRIC" id="fig|1048834.4.peg.294"/>
<proteinExistence type="predicted"/>
<gene>
    <name evidence="2" type="ordered locus">TC41_0314</name>
</gene>
<dbReference type="eggNOG" id="COG2267">
    <property type="taxonomic scope" value="Bacteria"/>
</dbReference>
<dbReference type="Proteomes" id="UP000000292">
    <property type="component" value="Chromosome"/>
</dbReference>
<organism evidence="2 3">
    <name type="scientific">Alicyclobacillus acidocaldarius (strain Tc-4-1)</name>
    <name type="common">Bacillus acidocaldarius</name>
    <dbReference type="NCBI Taxonomy" id="1048834"/>
    <lineage>
        <taxon>Bacteria</taxon>
        <taxon>Bacillati</taxon>
        <taxon>Bacillota</taxon>
        <taxon>Bacilli</taxon>
        <taxon>Bacillales</taxon>
        <taxon>Alicyclobacillaceae</taxon>
        <taxon>Alicyclobacillus</taxon>
    </lineage>
</organism>
<sequence length="442" mass="49518">MRETCGTDDRQDRREKARKDRGESRGRRREGVGMESPLVAREAERIAQGFDRMEDLTTQGQDAHEDAQALVYRPPRIARPVPGYQWHGALGRAQAIIRVPRDWNGKLVIGGTPAVRSEFALDHLVSDIVLQRGYAYAACDKATPGPSLRDPARSMTEWEQAYVHLIEVTKRAFALRFAQVPLRTYVLGVSNGGYVARILAERHAGEIDGVVDWEGVHWDPEGQHLLKTLPAWIAGFAAYARAEGAERNRLGDRLVELGLPPGAERHWSIYYQMYWLVTLWLYGRNLDPDWPIFAFPWSNDWLGDPSALAAYPAEERASGVASRIRPIANTGRIGVPVLTVAGNWDCLLPFAHHQAAYAEKVAASGCAHLHRLYEIDRGNHVDGLLRLDRGDEQPVFPYFEAAFTRLERWVERGEEPPPGGLYRTVDVLAAGAELYADTNLEA</sequence>
<dbReference type="HOGENOM" id="CLU_030798_0_0_9"/>
<dbReference type="AlphaFoldDB" id="F8IJU3"/>
<reference evidence="3" key="2">
    <citation type="submission" date="2011-06" db="EMBL/GenBank/DDBJ databases">
        <title>The complete genome sequence of Alicyclobacillus acidocaldarius sp. Tc-4-1.</title>
        <authorList>
            <person name="Chen Y."/>
            <person name="He Y."/>
            <person name="Dong Z."/>
            <person name="Hu S."/>
        </authorList>
    </citation>
    <scope>NUCLEOTIDE SEQUENCE [LARGE SCALE GENOMIC DNA]</scope>
    <source>
        <strain evidence="3">Tc-4-1</strain>
    </source>
</reference>
<dbReference type="STRING" id="1048834.TC41_0314"/>
<feature type="compositionally biased region" description="Basic and acidic residues" evidence="1">
    <location>
        <begin position="1"/>
        <end position="32"/>
    </location>
</feature>
<dbReference type="InterPro" id="IPR029058">
    <property type="entry name" value="AB_hydrolase_fold"/>
</dbReference>
<evidence type="ECO:0000256" key="1">
    <source>
        <dbReference type="SAM" id="MobiDB-lite"/>
    </source>
</evidence>
<dbReference type="Gene3D" id="3.40.50.1820">
    <property type="entry name" value="alpha/beta hydrolase"/>
    <property type="match status" value="1"/>
</dbReference>
<dbReference type="SUPFAM" id="SSF53474">
    <property type="entry name" value="alpha/beta-Hydrolases"/>
    <property type="match status" value="1"/>
</dbReference>
<dbReference type="KEGG" id="aad:TC41_0314"/>
<evidence type="ECO:0000313" key="3">
    <source>
        <dbReference type="Proteomes" id="UP000000292"/>
    </source>
</evidence>
<protein>
    <submittedName>
        <fullName evidence="2">Uncharacterized protein</fullName>
    </submittedName>
</protein>
<evidence type="ECO:0000313" key="2">
    <source>
        <dbReference type="EMBL" id="AEJ42282.1"/>
    </source>
</evidence>
<feature type="region of interest" description="Disordered" evidence="1">
    <location>
        <begin position="1"/>
        <end position="37"/>
    </location>
</feature>
<accession>F8IJU3</accession>
<reference evidence="2 3" key="1">
    <citation type="journal article" date="2011" name="J. Bacteriol.">
        <title>Complete Genome Sequence of Alicyclobacillus acidocaldarius Strain Tc-4-1.</title>
        <authorList>
            <person name="Chen Y."/>
            <person name="He Y."/>
            <person name="Zhang B."/>
            <person name="Yang J."/>
            <person name="Li W."/>
            <person name="Dong Z."/>
            <person name="Hu S."/>
        </authorList>
    </citation>
    <scope>NUCLEOTIDE SEQUENCE [LARGE SCALE GENOMIC DNA]</scope>
    <source>
        <strain evidence="2 3">Tc-4-1</strain>
    </source>
</reference>
<name>F8IJU3_ALIAT</name>